<evidence type="ECO:0000313" key="6">
    <source>
        <dbReference type="Proteomes" id="UP000184520"/>
    </source>
</evidence>
<sequence>MQSVSFTYPNSKVQIQVNDWQVKQGERIFLHGKSGSGKTTLLNLLSGILTPEQGSITILDEPFSALSESKRDRFRARHIGVVFQQFNLVSHLSVAQNIQLAAHFAGNKNLDNARLTALLIALQLPLDVLNKKARQLSVGQQQRVAIARALVNEPEILLVDEPTSALDADARDAFMTLLIELCEVHSTTLIFVSHDAALSDYLTTRVSVEDLFASVETSSC</sequence>
<dbReference type="GO" id="GO:0005524">
    <property type="term" value="F:ATP binding"/>
    <property type="evidence" value="ECO:0007669"/>
    <property type="project" value="UniProtKB-KW"/>
</dbReference>
<keyword evidence="2" id="KW-0547">Nucleotide-binding</keyword>
<dbReference type="SMART" id="SM00382">
    <property type="entry name" value="AAA"/>
    <property type="match status" value="1"/>
</dbReference>
<feature type="domain" description="ABC transporter" evidence="4">
    <location>
        <begin position="1"/>
        <end position="220"/>
    </location>
</feature>
<dbReference type="Gene3D" id="3.40.50.300">
    <property type="entry name" value="P-loop containing nucleotide triphosphate hydrolases"/>
    <property type="match status" value="1"/>
</dbReference>
<dbReference type="GO" id="GO:0022857">
    <property type="term" value="F:transmembrane transporter activity"/>
    <property type="evidence" value="ECO:0007669"/>
    <property type="project" value="TreeGrafter"/>
</dbReference>
<dbReference type="RefSeq" id="WP_084526111.1">
    <property type="nucleotide sequence ID" value="NZ_FQWD01000001.1"/>
</dbReference>
<evidence type="ECO:0000256" key="2">
    <source>
        <dbReference type="ARBA" id="ARBA00022741"/>
    </source>
</evidence>
<dbReference type="Pfam" id="PF00005">
    <property type="entry name" value="ABC_tran"/>
    <property type="match status" value="1"/>
</dbReference>
<evidence type="ECO:0000256" key="3">
    <source>
        <dbReference type="ARBA" id="ARBA00022840"/>
    </source>
</evidence>
<dbReference type="PROSITE" id="PS00211">
    <property type="entry name" value="ABC_TRANSPORTER_1"/>
    <property type="match status" value="1"/>
</dbReference>
<dbReference type="OrthoDB" id="9802264at2"/>
<dbReference type="PANTHER" id="PTHR24220">
    <property type="entry name" value="IMPORT ATP-BINDING PROTEIN"/>
    <property type="match status" value="1"/>
</dbReference>
<evidence type="ECO:0000313" key="5">
    <source>
        <dbReference type="EMBL" id="SHF80059.1"/>
    </source>
</evidence>
<dbReference type="GO" id="GO:0016887">
    <property type="term" value="F:ATP hydrolysis activity"/>
    <property type="evidence" value="ECO:0007669"/>
    <property type="project" value="InterPro"/>
</dbReference>
<keyword evidence="6" id="KW-1185">Reference proteome</keyword>
<reference evidence="6" key="1">
    <citation type="submission" date="2016-11" db="EMBL/GenBank/DDBJ databases">
        <authorList>
            <person name="Varghese N."/>
            <person name="Submissions S."/>
        </authorList>
    </citation>
    <scope>NUCLEOTIDE SEQUENCE [LARGE SCALE GENOMIC DNA]</scope>
    <source>
        <strain evidence="6">CGMCC 1.8995</strain>
    </source>
</reference>
<dbReference type="CDD" id="cd03255">
    <property type="entry name" value="ABC_MJ0796_LolCDE_FtsE"/>
    <property type="match status" value="1"/>
</dbReference>
<keyword evidence="1" id="KW-0813">Transport</keyword>
<organism evidence="5 6">
    <name type="scientific">Marisediminitalea aggregata</name>
    <dbReference type="NCBI Taxonomy" id="634436"/>
    <lineage>
        <taxon>Bacteria</taxon>
        <taxon>Pseudomonadati</taxon>
        <taxon>Pseudomonadota</taxon>
        <taxon>Gammaproteobacteria</taxon>
        <taxon>Alteromonadales</taxon>
        <taxon>Alteromonadaceae</taxon>
        <taxon>Marisediminitalea</taxon>
    </lineage>
</organism>
<evidence type="ECO:0000259" key="4">
    <source>
        <dbReference type="PROSITE" id="PS50893"/>
    </source>
</evidence>
<protein>
    <submittedName>
        <fullName evidence="5">Putative ABC transport system ATP-binding protein</fullName>
    </submittedName>
</protein>
<dbReference type="InterPro" id="IPR003593">
    <property type="entry name" value="AAA+_ATPase"/>
</dbReference>
<dbReference type="STRING" id="634436.SAMN05216361_0444"/>
<dbReference type="PROSITE" id="PS50893">
    <property type="entry name" value="ABC_TRANSPORTER_2"/>
    <property type="match status" value="1"/>
</dbReference>
<proteinExistence type="predicted"/>
<dbReference type="AlphaFoldDB" id="A0A1M5ELE7"/>
<dbReference type="PANTHER" id="PTHR24220:SF611">
    <property type="entry name" value="ATP-BINDING COMPONENT OF ABC TRANSPORTER-RELATED"/>
    <property type="match status" value="1"/>
</dbReference>
<name>A0A1M5ELE7_9ALTE</name>
<gene>
    <name evidence="5" type="ORF">SAMN05216361_0444</name>
</gene>
<dbReference type="InterPro" id="IPR017911">
    <property type="entry name" value="MacB-like_ATP-bd"/>
</dbReference>
<dbReference type="InterPro" id="IPR015854">
    <property type="entry name" value="ABC_transpr_LolD-like"/>
</dbReference>
<keyword evidence="3 5" id="KW-0067">ATP-binding</keyword>
<accession>A0A1M5ELE7</accession>
<dbReference type="InterPro" id="IPR003439">
    <property type="entry name" value="ABC_transporter-like_ATP-bd"/>
</dbReference>
<dbReference type="InterPro" id="IPR027417">
    <property type="entry name" value="P-loop_NTPase"/>
</dbReference>
<dbReference type="InterPro" id="IPR017871">
    <property type="entry name" value="ABC_transporter-like_CS"/>
</dbReference>
<dbReference type="EMBL" id="FQWD01000001">
    <property type="protein sequence ID" value="SHF80059.1"/>
    <property type="molecule type" value="Genomic_DNA"/>
</dbReference>
<dbReference type="SUPFAM" id="SSF52540">
    <property type="entry name" value="P-loop containing nucleoside triphosphate hydrolases"/>
    <property type="match status" value="1"/>
</dbReference>
<dbReference type="GO" id="GO:0005886">
    <property type="term" value="C:plasma membrane"/>
    <property type="evidence" value="ECO:0007669"/>
    <property type="project" value="TreeGrafter"/>
</dbReference>
<evidence type="ECO:0000256" key="1">
    <source>
        <dbReference type="ARBA" id="ARBA00022448"/>
    </source>
</evidence>
<dbReference type="Proteomes" id="UP000184520">
    <property type="component" value="Unassembled WGS sequence"/>
</dbReference>